<protein>
    <recommendedName>
        <fullName evidence="2">YARHG domain-containing protein</fullName>
    </recommendedName>
</protein>
<evidence type="ECO:0000313" key="4">
    <source>
        <dbReference type="Proteomes" id="UP000095350"/>
    </source>
</evidence>
<evidence type="ECO:0000259" key="2">
    <source>
        <dbReference type="SMART" id="SM01324"/>
    </source>
</evidence>
<dbReference type="EMBL" id="CYXZ01000007">
    <property type="protein sequence ID" value="CUM91355.1"/>
    <property type="molecule type" value="Genomic_DNA"/>
</dbReference>
<feature type="domain" description="YARHG" evidence="2">
    <location>
        <begin position="192"/>
        <end position="277"/>
    </location>
</feature>
<accession>A0A173SNZ7</accession>
<dbReference type="InterPro" id="IPR038434">
    <property type="entry name" value="YARHG_sf"/>
</dbReference>
<name>A0A173SNZ7_9FIRM</name>
<dbReference type="PROSITE" id="PS51257">
    <property type="entry name" value="PROKAR_LIPOPROTEIN"/>
    <property type="match status" value="1"/>
</dbReference>
<dbReference type="RefSeq" id="WP_006858742.1">
    <property type="nucleotide sequence ID" value="NZ_CABIYH010000007.1"/>
</dbReference>
<dbReference type="Pfam" id="PF13308">
    <property type="entry name" value="YARHG"/>
    <property type="match status" value="1"/>
</dbReference>
<feature type="region of interest" description="Disordered" evidence="1">
    <location>
        <begin position="30"/>
        <end position="73"/>
    </location>
</feature>
<feature type="compositionally biased region" description="Polar residues" evidence="1">
    <location>
        <begin position="61"/>
        <end position="73"/>
    </location>
</feature>
<dbReference type="SMART" id="SM01324">
    <property type="entry name" value="YARHG"/>
    <property type="match status" value="1"/>
</dbReference>
<dbReference type="STRING" id="166486.ERS852572_01063"/>
<dbReference type="PaxDb" id="166486-ERS852572_01063"/>
<gene>
    <name evidence="3" type="ORF">ERS852572_01063</name>
</gene>
<dbReference type="GeneID" id="61433061"/>
<dbReference type="InterPro" id="IPR025582">
    <property type="entry name" value="YARHG_dom"/>
</dbReference>
<dbReference type="AlphaFoldDB" id="A0A173SNZ7"/>
<evidence type="ECO:0000313" key="3">
    <source>
        <dbReference type="EMBL" id="CUM91355.1"/>
    </source>
</evidence>
<evidence type="ECO:0000256" key="1">
    <source>
        <dbReference type="SAM" id="MobiDB-lite"/>
    </source>
</evidence>
<sequence length="530" mass="60152">MKNKVWLFTAALLLFTAGCGKTDLTEKEINGDEQKTIESQETEKTTEKDGNASGEKKSVTENENAELQENGESYTWEDVTLQFPKSWKDKYVVAEDENGFTVFQKASYEKEKGMGYLFGISKDTEWYPDAAGVSILGYTDDGVLYEVVRPTDVSCDVENEDTLNEYQGMMQQSDTVVQNAVIDTQNLHKDADQYIIPVSMTQTISADSLINMSDNDLWLARNEIYARHGRGFTNEYLQSYFNACSWYEKTAETDAFDESVLSQTEKDNLKVIQEAEKTYADEHPYPKEYKTGQKVMEDIDGDGREEEIRYDVKESGDYAGYSCILTVNGTSYELCEYAAMVTPETDCFYVTDINAYDDSLEIAVLDDGPSGDYVTYFYRYDGNTLEFAGEVTGFPFKEKNGGINGFTGQSGIYGTIRTDILETAYLNGYWWYDSDAGKLEYMDTGMHRYQYFTPHRLYVDLPLWEAMDQTSDQVTVSSGQDVFFISSDAKEWIYVRAKDGTKGYIHVDGENISNAGRLGSEVFSELNYFD</sequence>
<reference evidence="3 4" key="1">
    <citation type="submission" date="2015-09" db="EMBL/GenBank/DDBJ databases">
        <authorList>
            <consortium name="Pathogen Informatics"/>
        </authorList>
    </citation>
    <scope>NUCLEOTIDE SEQUENCE [LARGE SCALE GENOMIC DNA]</scope>
    <source>
        <strain evidence="3 4">2789STDY5834960</strain>
    </source>
</reference>
<organism evidence="3 4">
    <name type="scientific">Roseburia intestinalis</name>
    <dbReference type="NCBI Taxonomy" id="166486"/>
    <lineage>
        <taxon>Bacteria</taxon>
        <taxon>Bacillati</taxon>
        <taxon>Bacillota</taxon>
        <taxon>Clostridia</taxon>
        <taxon>Lachnospirales</taxon>
        <taxon>Lachnospiraceae</taxon>
        <taxon>Roseburia</taxon>
    </lineage>
</organism>
<dbReference type="Proteomes" id="UP000095350">
    <property type="component" value="Unassembled WGS sequence"/>
</dbReference>
<feature type="compositionally biased region" description="Basic and acidic residues" evidence="1">
    <location>
        <begin position="30"/>
        <end position="60"/>
    </location>
</feature>
<dbReference type="Gene3D" id="1.20.58.1690">
    <property type="match status" value="1"/>
</dbReference>
<dbReference type="OrthoDB" id="517663at2"/>
<proteinExistence type="predicted"/>